<comment type="caution">
    <text evidence="3">The sequence shown here is derived from an EMBL/GenBank/DDBJ whole genome shotgun (WGS) entry which is preliminary data.</text>
</comment>
<dbReference type="EMBL" id="AQHF01000034">
    <property type="protein sequence ID" value="MBE0349265.1"/>
    <property type="molecule type" value="Genomic_DNA"/>
</dbReference>
<dbReference type="Pfam" id="PF13202">
    <property type="entry name" value="EF-hand_5"/>
    <property type="match status" value="2"/>
</dbReference>
<dbReference type="InterPro" id="IPR018247">
    <property type="entry name" value="EF_Hand_1_Ca_BS"/>
</dbReference>
<dbReference type="PROSITE" id="PS50222">
    <property type="entry name" value="EF_HAND_2"/>
    <property type="match status" value="1"/>
</dbReference>
<dbReference type="PROSITE" id="PS00018">
    <property type="entry name" value="EF_HAND_1"/>
    <property type="match status" value="1"/>
</dbReference>
<accession>A0A8I0N0D8</accession>
<organism evidence="3 4">
    <name type="scientific">Pseudoalteromonas peptidolytica F12-50-A1</name>
    <dbReference type="NCBI Taxonomy" id="1315280"/>
    <lineage>
        <taxon>Bacteria</taxon>
        <taxon>Pseudomonadati</taxon>
        <taxon>Pseudomonadota</taxon>
        <taxon>Gammaproteobacteria</taxon>
        <taxon>Alteromonadales</taxon>
        <taxon>Pseudoalteromonadaceae</taxon>
        <taxon>Pseudoalteromonas</taxon>
    </lineage>
</organism>
<dbReference type="SUPFAM" id="SSF47473">
    <property type="entry name" value="EF-hand"/>
    <property type="match status" value="1"/>
</dbReference>
<sequence>MKNVLIALSITGLSFASVNAMASEDFAALDTDQSGTISMSEAQAHTTLAEQFKALDADANGELSETEFANFKG</sequence>
<dbReference type="GO" id="GO:0005509">
    <property type="term" value="F:calcium ion binding"/>
    <property type="evidence" value="ECO:0007669"/>
    <property type="project" value="InterPro"/>
</dbReference>
<dbReference type="RefSeq" id="WP_168756772.1">
    <property type="nucleotide sequence ID" value="NZ_AQHF01000034.1"/>
</dbReference>
<name>A0A8I0N0D8_9GAMM</name>
<dbReference type="InterPro" id="IPR002048">
    <property type="entry name" value="EF_hand_dom"/>
</dbReference>
<dbReference type="InterPro" id="IPR011992">
    <property type="entry name" value="EF-hand-dom_pair"/>
</dbReference>
<keyword evidence="1" id="KW-0732">Signal</keyword>
<dbReference type="Proteomes" id="UP000660708">
    <property type="component" value="Unassembled WGS sequence"/>
</dbReference>
<gene>
    <name evidence="3" type="ORF">PPEP_b1233</name>
</gene>
<protein>
    <recommendedName>
        <fullName evidence="2">EF-hand domain-containing protein</fullName>
    </recommendedName>
</protein>
<dbReference type="Gene3D" id="1.10.238.10">
    <property type="entry name" value="EF-hand"/>
    <property type="match status" value="1"/>
</dbReference>
<reference evidence="3 4" key="1">
    <citation type="submission" date="2015-06" db="EMBL/GenBank/DDBJ databases">
        <title>Genome sequence of Pseudoalteromonas peptidolytica.</title>
        <authorList>
            <person name="Xie B.-B."/>
            <person name="Rong J.-C."/>
            <person name="Qin Q.-L."/>
            <person name="Zhang Y.-Z."/>
        </authorList>
    </citation>
    <scope>NUCLEOTIDE SEQUENCE [LARGE SCALE GENOMIC DNA]</scope>
    <source>
        <strain evidence="3 4">F12-50-A1</strain>
    </source>
</reference>
<feature type="chain" id="PRO_5034852991" description="EF-hand domain-containing protein" evidence="1">
    <location>
        <begin position="23"/>
        <end position="73"/>
    </location>
</feature>
<keyword evidence="4" id="KW-1185">Reference proteome</keyword>
<feature type="signal peptide" evidence="1">
    <location>
        <begin position="1"/>
        <end position="22"/>
    </location>
</feature>
<proteinExistence type="predicted"/>
<evidence type="ECO:0000256" key="1">
    <source>
        <dbReference type="SAM" id="SignalP"/>
    </source>
</evidence>
<evidence type="ECO:0000313" key="4">
    <source>
        <dbReference type="Proteomes" id="UP000660708"/>
    </source>
</evidence>
<dbReference type="AlphaFoldDB" id="A0A8I0N0D8"/>
<evidence type="ECO:0000259" key="2">
    <source>
        <dbReference type="PROSITE" id="PS50222"/>
    </source>
</evidence>
<evidence type="ECO:0000313" key="3">
    <source>
        <dbReference type="EMBL" id="MBE0349265.1"/>
    </source>
</evidence>
<feature type="domain" description="EF-hand" evidence="2">
    <location>
        <begin position="43"/>
        <end position="73"/>
    </location>
</feature>